<dbReference type="EMBL" id="CM037620">
    <property type="protein sequence ID" value="KAH7995546.1"/>
    <property type="molecule type" value="Genomic_DNA"/>
</dbReference>
<organism evidence="1 2">
    <name type="scientific">Sphaerodactylus townsendi</name>
    <dbReference type="NCBI Taxonomy" id="933632"/>
    <lineage>
        <taxon>Eukaryota</taxon>
        <taxon>Metazoa</taxon>
        <taxon>Chordata</taxon>
        <taxon>Craniata</taxon>
        <taxon>Vertebrata</taxon>
        <taxon>Euteleostomi</taxon>
        <taxon>Lepidosauria</taxon>
        <taxon>Squamata</taxon>
        <taxon>Bifurcata</taxon>
        <taxon>Gekkota</taxon>
        <taxon>Sphaerodactylidae</taxon>
        <taxon>Sphaerodactylus</taxon>
    </lineage>
</organism>
<gene>
    <name evidence="1" type="ORF">K3G42_026175</name>
</gene>
<evidence type="ECO:0000313" key="1">
    <source>
        <dbReference type="EMBL" id="KAH7995546.1"/>
    </source>
</evidence>
<keyword evidence="2" id="KW-1185">Reference proteome</keyword>
<proteinExistence type="predicted"/>
<sequence length="124" mass="13771">MFTQESLNISFDDKKSKGKTTCKYSISQVLVGSNLKEFSLQRGALMPVPLDYTALPSSIRMKQVCKNHRLLQVVPRAIPRGTVTVRAGSTTLKSTSSLQEEYMYLTHFPLTSLLDTTQNPTSGN</sequence>
<accession>A0ACB8ESU0</accession>
<comment type="caution">
    <text evidence="1">The sequence shown here is derived from an EMBL/GenBank/DDBJ whole genome shotgun (WGS) entry which is preliminary data.</text>
</comment>
<dbReference type="Proteomes" id="UP000827872">
    <property type="component" value="Linkage Group LG07"/>
</dbReference>
<evidence type="ECO:0000313" key="2">
    <source>
        <dbReference type="Proteomes" id="UP000827872"/>
    </source>
</evidence>
<reference evidence="1" key="1">
    <citation type="submission" date="2021-08" db="EMBL/GenBank/DDBJ databases">
        <title>The first chromosome-level gecko genome reveals the dynamic sex chromosomes of Neotropical dwarf geckos (Sphaerodactylidae: Sphaerodactylus).</title>
        <authorList>
            <person name="Pinto B.J."/>
            <person name="Keating S.E."/>
            <person name="Gamble T."/>
        </authorList>
    </citation>
    <scope>NUCLEOTIDE SEQUENCE</scope>
    <source>
        <strain evidence="1">TG3544</strain>
    </source>
</reference>
<protein>
    <submittedName>
        <fullName evidence="1">Uncharacterized protein</fullName>
    </submittedName>
</protein>
<name>A0ACB8ESU0_9SAUR</name>